<evidence type="ECO:0000313" key="1">
    <source>
        <dbReference type="EMBL" id="EBA38610.1"/>
    </source>
</evidence>
<comment type="caution">
    <text evidence="1">The sequence shown here is derived from an EMBL/GenBank/DDBJ whole genome shotgun (WGS) entry which is preliminary data.</text>
</comment>
<sequence length="191" mass="20933">MAIRVRTLRMSIDCIVATKCNVNQSALVGIHGRKRNTLMSADGTLGSRLSHGGDLILTATLVSLDVHYNRIPKAKLAAHQQREHNLKSIKSATMTANENSKVGSRYIQNQLTLVALILIDRRVGGIEVRKDGTQDGNRNIGNGVELLIGQLFTSLVALCNLGIIARDLRGNLLKHILDDLFRHNVLQKLGT</sequence>
<dbReference type="Proteomes" id="UP000002979">
    <property type="component" value="Unassembled WGS sequence"/>
</dbReference>
<reference evidence="1 2" key="2">
    <citation type="submission" date="2007-04" db="EMBL/GenBank/DDBJ databases">
        <authorList>
            <person name="Fulton L."/>
            <person name="Clifton S."/>
            <person name="Fulton B."/>
            <person name="Xu J."/>
            <person name="Minx P."/>
            <person name="Mardis E.R."/>
            <person name="Wilson R.K."/>
        </authorList>
    </citation>
    <scope>NUCLEOTIDE SEQUENCE [LARGE SCALE GENOMIC DNA]</scope>
    <source>
        <strain evidence="2">ATCC 25986 / DSM 3979 / JCM 10188 / KCTC 3647 / NCTC 11838 / VPI 1003</strain>
    </source>
</reference>
<dbReference type="AlphaFoldDB" id="A4ECS5"/>
<organism evidence="1 2">
    <name type="scientific">Collinsella aerofaciens (strain ATCC 25986 / DSM 3979 / JCM 10188 / KCTC 3647 / NCTC 11838 / VPI 1003)</name>
    <dbReference type="NCBI Taxonomy" id="411903"/>
    <lineage>
        <taxon>Bacteria</taxon>
        <taxon>Bacillati</taxon>
        <taxon>Actinomycetota</taxon>
        <taxon>Coriobacteriia</taxon>
        <taxon>Coriobacteriales</taxon>
        <taxon>Coriobacteriaceae</taxon>
        <taxon>Collinsella</taxon>
    </lineage>
</organism>
<proteinExistence type="predicted"/>
<protein>
    <submittedName>
        <fullName evidence="1">Uncharacterized protein</fullName>
    </submittedName>
</protein>
<gene>
    <name evidence="1" type="ORF">COLAER_02261</name>
</gene>
<reference evidence="1 2" key="1">
    <citation type="submission" date="2007-01" db="EMBL/GenBank/DDBJ databases">
        <title>Draft genome sequence of Collinsella aerofaciens (ATCC 25986).</title>
        <authorList>
            <person name="Sudarsanam P."/>
            <person name="Ley R."/>
            <person name="Guruge J."/>
            <person name="Turnbaugh P.J."/>
            <person name="Mahowald M."/>
            <person name="Liep D."/>
            <person name="Gordon J."/>
        </authorList>
    </citation>
    <scope>NUCLEOTIDE SEQUENCE [LARGE SCALE GENOMIC DNA]</scope>
    <source>
        <strain evidence="2">ATCC 25986 / DSM 3979 / JCM 10188 / KCTC 3647 / NCTC 11838 / VPI 1003</strain>
    </source>
</reference>
<evidence type="ECO:0000313" key="2">
    <source>
        <dbReference type="Proteomes" id="UP000002979"/>
    </source>
</evidence>
<name>A4ECS5_COLAA</name>
<dbReference type="EMBL" id="AAVN02000013">
    <property type="protein sequence ID" value="EBA38610.1"/>
    <property type="molecule type" value="Genomic_DNA"/>
</dbReference>
<accession>A4ECS5</accession>